<organism evidence="3 4">
    <name type="scientific">Gracilibacillus caseinilyticus</name>
    <dbReference type="NCBI Taxonomy" id="2932256"/>
    <lineage>
        <taxon>Bacteria</taxon>
        <taxon>Bacillati</taxon>
        <taxon>Bacillota</taxon>
        <taxon>Bacilli</taxon>
        <taxon>Bacillales</taxon>
        <taxon>Bacillaceae</taxon>
        <taxon>Gracilibacillus</taxon>
    </lineage>
</organism>
<evidence type="ECO:0000313" key="3">
    <source>
        <dbReference type="EMBL" id="UOQ46995.1"/>
    </source>
</evidence>
<proteinExistence type="predicted"/>
<keyword evidence="1" id="KW-0812">Transmembrane</keyword>
<dbReference type="Pfam" id="PF20971">
    <property type="entry name" value="MASE12"/>
    <property type="match status" value="1"/>
</dbReference>
<dbReference type="InterPro" id="IPR048436">
    <property type="entry name" value="MASE12"/>
</dbReference>
<dbReference type="CDD" id="cd00077">
    <property type="entry name" value="HDc"/>
    <property type="match status" value="1"/>
</dbReference>
<feature type="transmembrane region" description="Helical" evidence="1">
    <location>
        <begin position="81"/>
        <end position="102"/>
    </location>
</feature>
<evidence type="ECO:0000256" key="1">
    <source>
        <dbReference type="SAM" id="Phobius"/>
    </source>
</evidence>
<accession>A0ABY4ERL9</accession>
<gene>
    <name evidence="3" type="ORF">MUN88_12955</name>
</gene>
<dbReference type="InterPro" id="IPR003607">
    <property type="entry name" value="HD/PDEase_dom"/>
</dbReference>
<dbReference type="PANTHER" id="PTHR43155">
    <property type="entry name" value="CYCLIC DI-GMP PHOSPHODIESTERASE PA4108-RELATED"/>
    <property type="match status" value="1"/>
</dbReference>
<evidence type="ECO:0000259" key="2">
    <source>
        <dbReference type="PROSITE" id="PS51832"/>
    </source>
</evidence>
<evidence type="ECO:0000313" key="4">
    <source>
        <dbReference type="Proteomes" id="UP000831782"/>
    </source>
</evidence>
<feature type="transmembrane region" description="Helical" evidence="1">
    <location>
        <begin position="131"/>
        <end position="150"/>
    </location>
</feature>
<dbReference type="SUPFAM" id="SSF109604">
    <property type="entry name" value="HD-domain/PDEase-like"/>
    <property type="match status" value="1"/>
</dbReference>
<dbReference type="SMART" id="SM00471">
    <property type="entry name" value="HDc"/>
    <property type="match status" value="1"/>
</dbReference>
<dbReference type="PROSITE" id="PS51832">
    <property type="entry name" value="HD_GYP"/>
    <property type="match status" value="1"/>
</dbReference>
<dbReference type="EMBL" id="CP095072">
    <property type="protein sequence ID" value="UOQ46995.1"/>
    <property type="molecule type" value="Genomic_DNA"/>
</dbReference>
<dbReference type="RefSeq" id="WP_244715682.1">
    <property type="nucleotide sequence ID" value="NZ_CP095072.1"/>
</dbReference>
<feature type="transmembrane region" description="Helical" evidence="1">
    <location>
        <begin position="156"/>
        <end position="177"/>
    </location>
</feature>
<dbReference type="InterPro" id="IPR037522">
    <property type="entry name" value="HD_GYP_dom"/>
</dbReference>
<feature type="domain" description="HD-GYP" evidence="2">
    <location>
        <begin position="187"/>
        <end position="383"/>
    </location>
</feature>
<dbReference type="Gene3D" id="1.10.3210.10">
    <property type="entry name" value="Hypothetical protein af1432"/>
    <property type="match status" value="1"/>
</dbReference>
<keyword evidence="4" id="KW-1185">Reference proteome</keyword>
<dbReference type="Proteomes" id="UP000831782">
    <property type="component" value="Chromosome"/>
</dbReference>
<keyword evidence="1" id="KW-1133">Transmembrane helix</keyword>
<dbReference type="PANTHER" id="PTHR43155:SF2">
    <property type="entry name" value="CYCLIC DI-GMP PHOSPHODIESTERASE PA4108"/>
    <property type="match status" value="1"/>
</dbReference>
<dbReference type="Pfam" id="PF13487">
    <property type="entry name" value="HD_5"/>
    <property type="match status" value="1"/>
</dbReference>
<feature type="transmembrane region" description="Helical" evidence="1">
    <location>
        <begin position="108"/>
        <end position="126"/>
    </location>
</feature>
<dbReference type="NCBIfam" id="TIGR00277">
    <property type="entry name" value="HDIG"/>
    <property type="match status" value="1"/>
</dbReference>
<reference evidence="3 4" key="1">
    <citation type="submission" date="2022-04" db="EMBL/GenBank/DDBJ databases">
        <title>Gracilibacillus sp. isolated from saltern.</title>
        <authorList>
            <person name="Won M."/>
            <person name="Lee C.-M."/>
            <person name="Woen H.-Y."/>
            <person name="Kwon S.-W."/>
        </authorList>
    </citation>
    <scope>NUCLEOTIDE SEQUENCE [LARGE SCALE GENOMIC DNA]</scope>
    <source>
        <strain evidence="3 4">SSWR10-1</strain>
    </source>
</reference>
<protein>
    <submittedName>
        <fullName evidence="3">HD-GYP domain-containing protein</fullName>
    </submittedName>
</protein>
<sequence length="385" mass="44313">MRNIYRYANLLNEEKRTTVWFLWLFYIIFFGYEIINNFMLPQIPWGRLPEQQNFLDGVLYIAIISLLPIAIFLLKKDRPTNVKYIIFCTYTILNLLSELIYYLSTDNIYASGNIVEIVIIIFSPIFVNKRFFYLVILGTISKFVVVGLILNDSVVYLPIVILILLSIVAFIILNRFLGYVEAFKETYDKQLEGIVKGVIATLELKDPYTRGHSERVAEYANILAKATKSLNSSDTKYFYFACLLHDIGKIHIPDSILTKPGRLTKAEFDTIKEHPSVGAQAVKQVEGISEYIAVIEQHHERWDGNGYPYGLQGEAIDYLARITSIADAFDAMTSSRSYRDAMPLEKAYQNIIEGSGTQFDPNLVEIFKDVYPDWVRYHTSYQDLT</sequence>
<feature type="transmembrane region" description="Helical" evidence="1">
    <location>
        <begin position="20"/>
        <end position="38"/>
    </location>
</feature>
<keyword evidence="1" id="KW-0472">Membrane</keyword>
<dbReference type="InterPro" id="IPR006675">
    <property type="entry name" value="HDIG_dom"/>
</dbReference>
<feature type="transmembrane region" description="Helical" evidence="1">
    <location>
        <begin position="58"/>
        <end position="74"/>
    </location>
</feature>
<name>A0ABY4ERL9_9BACI</name>